<feature type="binding site" evidence="3">
    <location>
        <position position="380"/>
    </location>
    <ligand>
        <name>CoA</name>
        <dbReference type="ChEBI" id="CHEBI:57287"/>
    </ligand>
</feature>
<comment type="similarity">
    <text evidence="1">Belongs to the acetyl-CoA hydrolase/transferase family.</text>
</comment>
<evidence type="ECO:0000313" key="7">
    <source>
        <dbReference type="Proteomes" id="UP000536179"/>
    </source>
</evidence>
<dbReference type="Proteomes" id="UP000536179">
    <property type="component" value="Unassembled WGS sequence"/>
</dbReference>
<dbReference type="InterPro" id="IPR017821">
    <property type="entry name" value="Succinate_CoA_transferase"/>
</dbReference>
<dbReference type="PANTHER" id="PTHR43609:SF1">
    <property type="entry name" value="ACETYL-COA HYDROLASE"/>
    <property type="match status" value="1"/>
</dbReference>
<organism evidence="6 7">
    <name type="scientific">Aporhodopirellula rubra</name>
    <dbReference type="NCBI Taxonomy" id="980271"/>
    <lineage>
        <taxon>Bacteria</taxon>
        <taxon>Pseudomonadati</taxon>
        <taxon>Planctomycetota</taxon>
        <taxon>Planctomycetia</taxon>
        <taxon>Pirellulales</taxon>
        <taxon>Pirellulaceae</taxon>
        <taxon>Aporhodopirellula</taxon>
    </lineage>
</organism>
<evidence type="ECO:0000256" key="1">
    <source>
        <dbReference type="ARBA" id="ARBA00009632"/>
    </source>
</evidence>
<dbReference type="PANTHER" id="PTHR43609">
    <property type="entry name" value="ACETYL-COA HYDROLASE"/>
    <property type="match status" value="1"/>
</dbReference>
<dbReference type="SUPFAM" id="SSF100950">
    <property type="entry name" value="NagB/RpiA/CoA transferase-like"/>
    <property type="match status" value="2"/>
</dbReference>
<feature type="domain" description="Acetyl-CoA hydrolase/transferase C-terminal" evidence="5">
    <location>
        <begin position="327"/>
        <end position="461"/>
    </location>
</feature>
<dbReference type="GO" id="GO:0008775">
    <property type="term" value="F:acetate CoA-transferase activity"/>
    <property type="evidence" value="ECO:0007669"/>
    <property type="project" value="InterPro"/>
</dbReference>
<feature type="binding site" evidence="3">
    <location>
        <begin position="260"/>
        <end position="264"/>
    </location>
    <ligand>
        <name>CoA</name>
        <dbReference type="ChEBI" id="CHEBI:57287"/>
    </ligand>
</feature>
<evidence type="ECO:0000256" key="3">
    <source>
        <dbReference type="PIRSR" id="PIRSR617821-2"/>
    </source>
</evidence>
<dbReference type="RefSeq" id="WP_184306800.1">
    <property type="nucleotide sequence ID" value="NZ_JACHXU010000017.1"/>
</dbReference>
<dbReference type="FunFam" id="3.40.1080.20:FF:000001">
    <property type="entry name" value="Acetyl-CoA hydrolase Ach1"/>
    <property type="match status" value="1"/>
</dbReference>
<keyword evidence="6" id="KW-0808">Transferase</keyword>
<dbReference type="AlphaFoldDB" id="A0A7W5H852"/>
<dbReference type="InterPro" id="IPR046433">
    <property type="entry name" value="ActCoA_hydro"/>
</dbReference>
<feature type="binding site" evidence="3">
    <location>
        <position position="400"/>
    </location>
    <ligand>
        <name>CoA</name>
        <dbReference type="ChEBI" id="CHEBI:57287"/>
    </ligand>
</feature>
<evidence type="ECO:0000259" key="4">
    <source>
        <dbReference type="Pfam" id="PF02550"/>
    </source>
</evidence>
<feature type="binding site" evidence="3">
    <location>
        <position position="376"/>
    </location>
    <ligand>
        <name>CoA</name>
        <dbReference type="ChEBI" id="CHEBI:57287"/>
    </ligand>
</feature>
<evidence type="ECO:0000313" key="6">
    <source>
        <dbReference type="EMBL" id="MBB3208641.1"/>
    </source>
</evidence>
<dbReference type="Gene3D" id="3.40.1080.20">
    <property type="entry name" value="Acetyl-CoA hydrolase/transferase C-terminal domain"/>
    <property type="match status" value="1"/>
</dbReference>
<dbReference type="NCBIfam" id="TIGR03458">
    <property type="entry name" value="YgfH_subfam"/>
    <property type="match status" value="1"/>
</dbReference>
<dbReference type="GO" id="GO:0006083">
    <property type="term" value="P:acetate metabolic process"/>
    <property type="evidence" value="ECO:0007669"/>
    <property type="project" value="InterPro"/>
</dbReference>
<reference evidence="6 7" key="1">
    <citation type="submission" date="2020-08" db="EMBL/GenBank/DDBJ databases">
        <title>Genomic Encyclopedia of Type Strains, Phase III (KMG-III): the genomes of soil and plant-associated and newly described type strains.</title>
        <authorList>
            <person name="Whitman W."/>
        </authorList>
    </citation>
    <scope>NUCLEOTIDE SEQUENCE [LARGE SCALE GENOMIC DNA]</scope>
    <source>
        <strain evidence="6 7">CECT 8075</strain>
    </source>
</reference>
<proteinExistence type="inferred from homology"/>
<dbReference type="Pfam" id="PF02550">
    <property type="entry name" value="AcetylCoA_hydro"/>
    <property type="match status" value="1"/>
</dbReference>
<accession>A0A7W5H852</accession>
<feature type="active site" description="5-glutamyl coenzyme A thioester intermediate" evidence="2">
    <location>
        <position position="286"/>
    </location>
</feature>
<keyword evidence="7" id="KW-1185">Reference proteome</keyword>
<dbReference type="InterPro" id="IPR026888">
    <property type="entry name" value="AcetylCoA_hyd_C"/>
</dbReference>
<dbReference type="GO" id="GO:0006084">
    <property type="term" value="P:acetyl-CoA metabolic process"/>
    <property type="evidence" value="ECO:0007669"/>
    <property type="project" value="InterPro"/>
</dbReference>
<name>A0A7W5H852_9BACT</name>
<comment type="caution">
    <text evidence="6">The sequence shown here is derived from an EMBL/GenBank/DDBJ whole genome shotgun (WGS) entry which is preliminary data.</text>
</comment>
<dbReference type="InterPro" id="IPR003702">
    <property type="entry name" value="ActCoA_hydro_N"/>
</dbReference>
<evidence type="ECO:0000259" key="5">
    <source>
        <dbReference type="Pfam" id="PF13336"/>
    </source>
</evidence>
<dbReference type="InterPro" id="IPR037171">
    <property type="entry name" value="NagB/RpiA_transferase-like"/>
</dbReference>
<dbReference type="Gene3D" id="3.40.1080.10">
    <property type="entry name" value="Glutaconate Coenzyme A-transferase"/>
    <property type="match status" value="1"/>
</dbReference>
<gene>
    <name evidence="6" type="ORF">FHS27_004473</name>
</gene>
<evidence type="ECO:0000256" key="2">
    <source>
        <dbReference type="PIRSR" id="PIRSR617821-1"/>
    </source>
</evidence>
<dbReference type="GO" id="GO:0003986">
    <property type="term" value="F:acetyl-CoA hydrolase activity"/>
    <property type="evidence" value="ECO:0007669"/>
    <property type="project" value="TreeGrafter"/>
</dbReference>
<protein>
    <submittedName>
        <fullName evidence="6">Succinate CoA transferase</fullName>
    </submittedName>
</protein>
<dbReference type="Pfam" id="PF13336">
    <property type="entry name" value="AcetylCoA_hyd_C"/>
    <property type="match status" value="1"/>
</dbReference>
<sequence>MSLPFPTMTAPQAAELIEHGMMVAMSGFTPAGAVKAVPRAIADRANEIHEAGEPFQIRLLTGASTGDSVDERLAEAQAVSWRAPYQSSRAMRKRINAGEVDFVDMHLSHLPQSVMFGHFGEIDVAIIEATEVTADGKVYLSTSVGASPTFLKKAKKVIIELNRAQSRDISDMADIVIPNRPPNRLSLSLDHPLERIGKKYAEVDPSKIVAIVETDQPDELGGFTASDELSEKIAGFVVEFLSNELASGRIPSSFLPLQSGVGNVANAVTAGVGKSPDIPDFFMYTEVLQPAPFALMRSGRLRGASSCGLTLLPEQMQEIADDIEFFRDRIVLRPQEISNNPAAVRQLGVIAMNTALEVDLYGHVNSTHVCGQNIMNGIGGSGDFARNSYLSMFVCPSVAKGGKISAIVPLCSHTDHNEHSVHVIVTEQGLADLRGLAPAERARTIIDNCAHPMYRDYLHKYLDNSSAAHIRHDLQHCFDLHRKLMESGSMLG</sequence>
<dbReference type="EMBL" id="JACHXU010000017">
    <property type="protein sequence ID" value="MBB3208641.1"/>
    <property type="molecule type" value="Genomic_DNA"/>
</dbReference>
<dbReference type="InterPro" id="IPR038460">
    <property type="entry name" value="AcetylCoA_hyd_C_sf"/>
</dbReference>
<feature type="domain" description="Acetyl-CoA hydrolase/transferase N-terminal" evidence="4">
    <location>
        <begin position="10"/>
        <end position="213"/>
    </location>
</feature>